<reference evidence="2" key="1">
    <citation type="submission" date="2018-09" db="EMBL/GenBank/DDBJ databases">
        <authorList>
            <person name="Livingstone P.G."/>
            <person name="Whitworth D.E."/>
        </authorList>
    </citation>
    <scope>NUCLEOTIDE SEQUENCE [LARGE SCALE GENOMIC DNA]</scope>
    <source>
        <strain evidence="2">AB050A</strain>
    </source>
</reference>
<gene>
    <name evidence="1" type="ORF">D7W81_09825</name>
</gene>
<proteinExistence type="predicted"/>
<dbReference type="AlphaFoldDB" id="A0A3A8R419"/>
<sequence>MEFFIDWILRFTLLREESTTGKTMQDCLHYEESRTRDGGLDIQINPCPFYKGMRQILAH</sequence>
<name>A0A3A8R419_9BACT</name>
<dbReference type="Proteomes" id="UP000267003">
    <property type="component" value="Unassembled WGS sequence"/>
</dbReference>
<organism evidence="1 2">
    <name type="scientific">Corallococcus aberystwythensis</name>
    <dbReference type="NCBI Taxonomy" id="2316722"/>
    <lineage>
        <taxon>Bacteria</taxon>
        <taxon>Pseudomonadati</taxon>
        <taxon>Myxococcota</taxon>
        <taxon>Myxococcia</taxon>
        <taxon>Myxococcales</taxon>
        <taxon>Cystobacterineae</taxon>
        <taxon>Myxococcaceae</taxon>
        <taxon>Corallococcus</taxon>
    </lineage>
</organism>
<evidence type="ECO:0000313" key="2">
    <source>
        <dbReference type="Proteomes" id="UP000267003"/>
    </source>
</evidence>
<comment type="caution">
    <text evidence="1">The sequence shown here is derived from an EMBL/GenBank/DDBJ whole genome shotgun (WGS) entry which is preliminary data.</text>
</comment>
<dbReference type="EMBL" id="RAWK01000046">
    <property type="protein sequence ID" value="RKH70094.1"/>
    <property type="molecule type" value="Genomic_DNA"/>
</dbReference>
<accession>A0A3A8R419</accession>
<evidence type="ECO:0000313" key="1">
    <source>
        <dbReference type="EMBL" id="RKH70094.1"/>
    </source>
</evidence>
<protein>
    <submittedName>
        <fullName evidence="1">Uncharacterized protein</fullName>
    </submittedName>
</protein>
<keyword evidence="2" id="KW-1185">Reference proteome</keyword>